<evidence type="ECO:0000256" key="1">
    <source>
        <dbReference type="SAM" id="MobiDB-lite"/>
    </source>
</evidence>
<protein>
    <recommendedName>
        <fullName evidence="2">MAGE domain-containing protein</fullName>
    </recommendedName>
</protein>
<gene>
    <name evidence="3" type="ORF">CROQUDRAFT_669691</name>
</gene>
<dbReference type="InterPro" id="IPR002190">
    <property type="entry name" value="MHD_dom"/>
</dbReference>
<dbReference type="Proteomes" id="UP000886653">
    <property type="component" value="Unassembled WGS sequence"/>
</dbReference>
<keyword evidence="4" id="KW-1185">Reference proteome</keyword>
<sequence length="371" mass="41698">MAEEDLKAKGRNMARYALLNEFRQKLFKYSDFKLKESSAKASSSSGGNFAKALAQCNQELRSTFGMELIEARPLGLNEEKIAVDNELKRQALKNSHREKTKDAIDTPTKAAKSQTGASATKEYILRSALGGDLIYQVNEIVNDEIPEDDRDDGWLQEKYDVFDWRRGHEVAFQGILVFILSLILTHGQSIGDQDLRNYLKRLHIDENWSPPSTPACMHPPNNLTALLDDFLKRRYLEYSGRGGRGNASQLTASQAVKRRQSQGPQRDGQDNVWRWGARAEVEFGQEGIARFITDTFEEALPNANRAPAHNSGGDRNTGLSIDRALPFSRDRMLLHITKAAGILPPQKLKDADELEPELGKQPHRGEAHEPF</sequence>
<dbReference type="Gene3D" id="1.10.10.1210">
    <property type="entry name" value="MAGE homology domain, winged helix WH2 motif"/>
    <property type="match status" value="1"/>
</dbReference>
<reference evidence="3" key="1">
    <citation type="submission" date="2013-11" db="EMBL/GenBank/DDBJ databases">
        <title>Genome sequence of the fusiform rust pathogen reveals effectors for host alternation and coevolution with pine.</title>
        <authorList>
            <consortium name="DOE Joint Genome Institute"/>
            <person name="Smith K."/>
            <person name="Pendleton A."/>
            <person name="Kubisiak T."/>
            <person name="Anderson C."/>
            <person name="Salamov A."/>
            <person name="Aerts A."/>
            <person name="Riley R."/>
            <person name="Clum A."/>
            <person name="Lindquist E."/>
            <person name="Ence D."/>
            <person name="Campbell M."/>
            <person name="Kronenberg Z."/>
            <person name="Feau N."/>
            <person name="Dhillon B."/>
            <person name="Hamelin R."/>
            <person name="Burleigh J."/>
            <person name="Smith J."/>
            <person name="Yandell M."/>
            <person name="Nelson C."/>
            <person name="Grigoriev I."/>
            <person name="Davis J."/>
        </authorList>
    </citation>
    <scope>NUCLEOTIDE SEQUENCE</scope>
    <source>
        <strain evidence="3">G11</strain>
    </source>
</reference>
<feature type="region of interest" description="Disordered" evidence="1">
    <location>
        <begin position="347"/>
        <end position="371"/>
    </location>
</feature>
<evidence type="ECO:0000259" key="2">
    <source>
        <dbReference type="SMART" id="SM01373"/>
    </source>
</evidence>
<feature type="region of interest" description="Disordered" evidence="1">
    <location>
        <begin position="92"/>
        <end position="116"/>
    </location>
</feature>
<dbReference type="Pfam" id="PF01454">
    <property type="entry name" value="MAGE"/>
    <property type="match status" value="1"/>
</dbReference>
<proteinExistence type="predicted"/>
<feature type="region of interest" description="Disordered" evidence="1">
    <location>
        <begin position="241"/>
        <end position="271"/>
    </location>
</feature>
<evidence type="ECO:0000313" key="4">
    <source>
        <dbReference type="Proteomes" id="UP000886653"/>
    </source>
</evidence>
<dbReference type="SMART" id="SM01373">
    <property type="entry name" value="MAGE"/>
    <property type="match status" value="1"/>
</dbReference>
<dbReference type="OrthoDB" id="205198at2759"/>
<dbReference type="InterPro" id="IPR041899">
    <property type="entry name" value="MAGE_WH2"/>
</dbReference>
<dbReference type="EMBL" id="MU167233">
    <property type="protein sequence ID" value="KAG0148826.1"/>
    <property type="molecule type" value="Genomic_DNA"/>
</dbReference>
<name>A0A9P6NKR0_9BASI</name>
<accession>A0A9P6NKR0</accession>
<feature type="compositionally biased region" description="Basic and acidic residues" evidence="1">
    <location>
        <begin position="92"/>
        <end position="104"/>
    </location>
</feature>
<feature type="domain" description="MAGE" evidence="2">
    <location>
        <begin position="13"/>
        <end position="288"/>
    </location>
</feature>
<evidence type="ECO:0000313" key="3">
    <source>
        <dbReference type="EMBL" id="KAG0148826.1"/>
    </source>
</evidence>
<comment type="caution">
    <text evidence="3">The sequence shown here is derived from an EMBL/GenBank/DDBJ whole genome shotgun (WGS) entry which is preliminary data.</text>
</comment>
<dbReference type="AlphaFoldDB" id="A0A9P6NKR0"/>
<organism evidence="3 4">
    <name type="scientific">Cronartium quercuum f. sp. fusiforme G11</name>
    <dbReference type="NCBI Taxonomy" id="708437"/>
    <lineage>
        <taxon>Eukaryota</taxon>
        <taxon>Fungi</taxon>
        <taxon>Dikarya</taxon>
        <taxon>Basidiomycota</taxon>
        <taxon>Pucciniomycotina</taxon>
        <taxon>Pucciniomycetes</taxon>
        <taxon>Pucciniales</taxon>
        <taxon>Coleosporiaceae</taxon>
        <taxon>Cronartium</taxon>
    </lineage>
</organism>